<dbReference type="AlphaFoldDB" id="A0AA86MWD1"/>
<name>A0AA86MWD1_9BACT</name>
<dbReference type="InterPro" id="IPR015946">
    <property type="entry name" value="KH_dom-like_a/b"/>
</dbReference>
<dbReference type="RefSeq" id="WP_289267322.1">
    <property type="nucleotide sequence ID" value="NZ_OX365700.1"/>
</dbReference>
<protein>
    <submittedName>
        <fullName evidence="1">OsmC family protein</fullName>
    </submittedName>
</protein>
<dbReference type="Proteomes" id="UP001179121">
    <property type="component" value="Chromosome"/>
</dbReference>
<dbReference type="Gene3D" id="3.30.300.20">
    <property type="match status" value="1"/>
</dbReference>
<keyword evidence="2" id="KW-1185">Reference proteome</keyword>
<gene>
    <name evidence="1" type="ORF">DNFV4_00757</name>
</gene>
<evidence type="ECO:0000313" key="2">
    <source>
        <dbReference type="Proteomes" id="UP001179121"/>
    </source>
</evidence>
<sequence>MNWEALCRSADQWLFRRMMINQQTHKGESIMSQSIVSQTVNGVDVARLGQTVEAVRQQPSLATFQFRAANRWIEGGHNRSTIQGFYGAGEEDRTRATAFVLDADEPPVLLGKDQGANPVEFVLHALAACLTTSMVYHAAARGIRIDSVESRLEGDLDLRGFLGTSDKVRPGYKNIRVHFQVASDAPAEELQQLTTYSPVFDIVSNPVPVSVSIEVQRSKAG</sequence>
<organism evidence="1 2">
    <name type="scientific">Nitrospira tepida</name>
    <dbReference type="NCBI Taxonomy" id="2973512"/>
    <lineage>
        <taxon>Bacteria</taxon>
        <taxon>Pseudomonadati</taxon>
        <taxon>Nitrospirota</taxon>
        <taxon>Nitrospiria</taxon>
        <taxon>Nitrospirales</taxon>
        <taxon>Nitrospiraceae</taxon>
        <taxon>Nitrospira</taxon>
    </lineage>
</organism>
<dbReference type="InterPro" id="IPR052924">
    <property type="entry name" value="OsmC/Ohr_hydroprdx_reductase"/>
</dbReference>
<dbReference type="SUPFAM" id="SSF82784">
    <property type="entry name" value="OsmC-like"/>
    <property type="match status" value="1"/>
</dbReference>
<proteinExistence type="predicted"/>
<evidence type="ECO:0000313" key="1">
    <source>
        <dbReference type="EMBL" id="CAI4030329.1"/>
    </source>
</evidence>
<accession>A0AA86MWD1</accession>
<dbReference type="PANTHER" id="PTHR35368">
    <property type="entry name" value="HYDROPEROXIDE REDUCTASE"/>
    <property type="match status" value="1"/>
</dbReference>
<dbReference type="InterPro" id="IPR003718">
    <property type="entry name" value="OsmC/Ohr_fam"/>
</dbReference>
<dbReference type="InterPro" id="IPR036102">
    <property type="entry name" value="OsmC/Ohrsf"/>
</dbReference>
<reference evidence="1" key="1">
    <citation type="submission" date="2022-10" db="EMBL/GenBank/DDBJ databases">
        <authorList>
            <person name="Koch H."/>
        </authorList>
    </citation>
    <scope>NUCLEOTIDE SEQUENCE</scope>
    <source>
        <strain evidence="1">DNF</strain>
    </source>
</reference>
<dbReference type="KEGG" id="nti:DNFV4_00757"/>
<dbReference type="EMBL" id="OX365700">
    <property type="protein sequence ID" value="CAI4030329.1"/>
    <property type="molecule type" value="Genomic_DNA"/>
</dbReference>
<dbReference type="PANTHER" id="PTHR35368:SF1">
    <property type="entry name" value="HYDROPEROXIDE REDUCTASE"/>
    <property type="match status" value="1"/>
</dbReference>
<dbReference type="Pfam" id="PF02566">
    <property type="entry name" value="OsmC"/>
    <property type="match status" value="1"/>
</dbReference>